<comment type="caution">
    <text evidence="2">The sequence shown here is derived from an EMBL/GenBank/DDBJ whole genome shotgun (WGS) entry which is preliminary data.</text>
</comment>
<organism evidence="2 3">
    <name type="scientific">Aphis craccivora</name>
    <name type="common">Cowpea aphid</name>
    <dbReference type="NCBI Taxonomy" id="307492"/>
    <lineage>
        <taxon>Eukaryota</taxon>
        <taxon>Metazoa</taxon>
        <taxon>Ecdysozoa</taxon>
        <taxon>Arthropoda</taxon>
        <taxon>Hexapoda</taxon>
        <taxon>Insecta</taxon>
        <taxon>Pterygota</taxon>
        <taxon>Neoptera</taxon>
        <taxon>Paraneoptera</taxon>
        <taxon>Hemiptera</taxon>
        <taxon>Sternorrhyncha</taxon>
        <taxon>Aphidomorpha</taxon>
        <taxon>Aphidoidea</taxon>
        <taxon>Aphididae</taxon>
        <taxon>Aphidini</taxon>
        <taxon>Aphis</taxon>
        <taxon>Aphis</taxon>
    </lineage>
</organism>
<keyword evidence="3" id="KW-1185">Reference proteome</keyword>
<dbReference type="AlphaFoldDB" id="A0A6G0XIA8"/>
<keyword evidence="1" id="KW-1133">Transmembrane helix</keyword>
<proteinExistence type="predicted"/>
<dbReference type="Proteomes" id="UP000478052">
    <property type="component" value="Unassembled WGS sequence"/>
</dbReference>
<protein>
    <submittedName>
        <fullName evidence="2">Uncharacterized protein</fullName>
    </submittedName>
</protein>
<evidence type="ECO:0000256" key="1">
    <source>
        <dbReference type="SAM" id="Phobius"/>
    </source>
</evidence>
<keyword evidence="1" id="KW-0472">Membrane</keyword>
<feature type="transmembrane region" description="Helical" evidence="1">
    <location>
        <begin position="41"/>
        <end position="63"/>
    </location>
</feature>
<reference evidence="2 3" key="1">
    <citation type="submission" date="2019-08" db="EMBL/GenBank/DDBJ databases">
        <title>Whole genome of Aphis craccivora.</title>
        <authorList>
            <person name="Voronova N.V."/>
            <person name="Shulinski R.S."/>
            <person name="Bandarenka Y.V."/>
            <person name="Zhorov D.G."/>
            <person name="Warner D."/>
        </authorList>
    </citation>
    <scope>NUCLEOTIDE SEQUENCE [LARGE SCALE GENOMIC DNA]</scope>
    <source>
        <strain evidence="2">180601</strain>
        <tissue evidence="2">Whole Body</tissue>
    </source>
</reference>
<evidence type="ECO:0000313" key="3">
    <source>
        <dbReference type="Proteomes" id="UP000478052"/>
    </source>
</evidence>
<evidence type="ECO:0000313" key="2">
    <source>
        <dbReference type="EMBL" id="KAF0739829.1"/>
    </source>
</evidence>
<accession>A0A6G0XIA8</accession>
<dbReference type="EMBL" id="VUJU01007834">
    <property type="protein sequence ID" value="KAF0739829.1"/>
    <property type="molecule type" value="Genomic_DNA"/>
</dbReference>
<name>A0A6G0XIA8_APHCR</name>
<sequence>MQIILPLKHKSPFSPIIGNYILIPRMTNHLRSESFFVYNRYIWIFWFGYFVLDSPAIGSYFQVPIHTSLQFMKCPVPNIFQTFISLYEKKYGWAFFVNRPVFILHSRCKNRLPVESPRVSIKNVPRVA</sequence>
<gene>
    <name evidence="2" type="ORF">FWK35_00032643</name>
</gene>
<keyword evidence="1" id="KW-0812">Transmembrane</keyword>